<feature type="region of interest" description="Disordered" evidence="1">
    <location>
        <begin position="643"/>
        <end position="664"/>
    </location>
</feature>
<sequence>MTGRISLVEQKRLQWAKEREEMARLNEHWNASKPSNPIYSAIRSRMSTRDYQSTSSSRKPLRACEDYGSAASLKSIDTASTSLRSLNFPNSGSMINIVDCTELPDSMRRRSPSLPPIYSKEHHQHQHAYKSQELPNLEIEGSRLINQPRTQKHSNNEVERDILIRNTYEEREGETSGYASDSIEPTVIQTAEVKRLLPLEKSQGDIEMSERLWQNSYYDLPDPSLPPSRKFASSRLGELNRPRWGSIWNQDNTRNDLPPPSWLERGLSRLDHSSQVLVINHDNVSSPDSSTGSTDSKTYLRGHNIPVDAQILQEREARRQKALELQSAIKQQLEEKDRRRKEEKERKLREELEEEERIKRERDKEKLRYEEEQRKLKEKEDAKLKKEQAMKKILETAERLAKEEKRQRRQRDDFKIVDKVKNPDVITDWRTDVSNKSFSVNEFSEDNHNLYGQTKTDINISSEFDDLQIINVNNNSDDYSNVNDINHDNNSNNIYNNNYNDECYPTDTMESCNKKQEDEFVNEEVCENVMRLNKDVAIVLTGRLEDTDFLTSCSPRIIENRLLTPSKYRVTYGRDFGTQTDAENDSSDLGSKDACRGSKESVIRRDTDKNMSRSKSQPRQSIESRPRWNANSFVQAWDAIQNAEREGSPLSETYEIEETTSGFE</sequence>
<dbReference type="InterPro" id="IPR039183">
    <property type="entry name" value="CCD66"/>
</dbReference>
<feature type="region of interest" description="Disordered" evidence="1">
    <location>
        <begin position="333"/>
        <end position="359"/>
    </location>
</feature>
<keyword evidence="4" id="KW-1185">Reference proteome</keyword>
<dbReference type="PANTHER" id="PTHR22736">
    <property type="entry name" value="COILED-COIL DOMAIN-CONTAINING PROTEIN 66"/>
    <property type="match status" value="1"/>
</dbReference>
<feature type="domain" description="CCDC66" evidence="2">
    <location>
        <begin position="275"/>
        <end position="412"/>
    </location>
</feature>
<dbReference type="GO" id="GO:0005874">
    <property type="term" value="C:microtubule"/>
    <property type="evidence" value="ECO:0007669"/>
    <property type="project" value="TreeGrafter"/>
</dbReference>
<dbReference type="Pfam" id="PF15236">
    <property type="entry name" value="CCDC66"/>
    <property type="match status" value="1"/>
</dbReference>
<evidence type="ECO:0000256" key="1">
    <source>
        <dbReference type="SAM" id="MobiDB-lite"/>
    </source>
</evidence>
<evidence type="ECO:0000313" key="3">
    <source>
        <dbReference type="EMBL" id="KAH0546429.1"/>
    </source>
</evidence>
<reference evidence="3 4" key="1">
    <citation type="journal article" date="2021" name="J. Hered.">
        <title>A chromosome-level genome assembly of the parasitoid wasp, Cotesia glomerata (Hymenoptera: Braconidae).</title>
        <authorList>
            <person name="Pinto B.J."/>
            <person name="Weis J.J."/>
            <person name="Gamble T."/>
            <person name="Ode P.J."/>
            <person name="Paul R."/>
            <person name="Zaspel J.M."/>
        </authorList>
    </citation>
    <scope>NUCLEOTIDE SEQUENCE [LARGE SCALE GENOMIC DNA]</scope>
    <source>
        <strain evidence="3">CgM1</strain>
    </source>
</reference>
<organism evidence="3 4">
    <name type="scientific">Cotesia glomerata</name>
    <name type="common">Lepidopteran parasitic wasp</name>
    <name type="synonym">Apanteles glomeratus</name>
    <dbReference type="NCBI Taxonomy" id="32391"/>
    <lineage>
        <taxon>Eukaryota</taxon>
        <taxon>Metazoa</taxon>
        <taxon>Ecdysozoa</taxon>
        <taxon>Arthropoda</taxon>
        <taxon>Hexapoda</taxon>
        <taxon>Insecta</taxon>
        <taxon>Pterygota</taxon>
        <taxon>Neoptera</taxon>
        <taxon>Endopterygota</taxon>
        <taxon>Hymenoptera</taxon>
        <taxon>Apocrita</taxon>
        <taxon>Ichneumonoidea</taxon>
        <taxon>Braconidae</taxon>
        <taxon>Microgastrinae</taxon>
        <taxon>Cotesia</taxon>
    </lineage>
</organism>
<feature type="compositionally biased region" description="Polar residues" evidence="1">
    <location>
        <begin position="613"/>
        <end position="627"/>
    </location>
</feature>
<dbReference type="PANTHER" id="PTHR22736:SF2">
    <property type="entry name" value="COILED-COIL DOMAIN-CONTAINING PROTEIN 66"/>
    <property type="match status" value="1"/>
</dbReference>
<evidence type="ECO:0000313" key="4">
    <source>
        <dbReference type="Proteomes" id="UP000826195"/>
    </source>
</evidence>
<dbReference type="GO" id="GO:0060271">
    <property type="term" value="P:cilium assembly"/>
    <property type="evidence" value="ECO:0007669"/>
    <property type="project" value="TreeGrafter"/>
</dbReference>
<dbReference type="GO" id="GO:0005929">
    <property type="term" value="C:cilium"/>
    <property type="evidence" value="ECO:0007669"/>
    <property type="project" value="TreeGrafter"/>
</dbReference>
<dbReference type="EMBL" id="JAHXZJ010002237">
    <property type="protein sequence ID" value="KAH0546429.1"/>
    <property type="molecule type" value="Genomic_DNA"/>
</dbReference>
<comment type="caution">
    <text evidence="3">The sequence shown here is derived from an EMBL/GenBank/DDBJ whole genome shotgun (WGS) entry which is preliminary data.</text>
</comment>
<feature type="region of interest" description="Disordered" evidence="1">
    <location>
        <begin position="282"/>
        <end position="302"/>
    </location>
</feature>
<dbReference type="Proteomes" id="UP000826195">
    <property type="component" value="Unassembled WGS sequence"/>
</dbReference>
<dbReference type="GO" id="GO:0008017">
    <property type="term" value="F:microtubule binding"/>
    <property type="evidence" value="ECO:0007669"/>
    <property type="project" value="TreeGrafter"/>
</dbReference>
<accession>A0AAV7I553</accession>
<protein>
    <recommendedName>
        <fullName evidence="2">CCDC66 domain-containing protein</fullName>
    </recommendedName>
</protein>
<evidence type="ECO:0000259" key="2">
    <source>
        <dbReference type="Pfam" id="PF15236"/>
    </source>
</evidence>
<dbReference type="InterPro" id="IPR040467">
    <property type="entry name" value="CCDC66_dom"/>
</dbReference>
<feature type="region of interest" description="Disordered" evidence="1">
    <location>
        <begin position="577"/>
        <end position="627"/>
    </location>
</feature>
<feature type="compositionally biased region" description="Basic and acidic residues" evidence="1">
    <location>
        <begin position="590"/>
        <end position="611"/>
    </location>
</feature>
<feature type="compositionally biased region" description="Low complexity" evidence="1">
    <location>
        <begin position="285"/>
        <end position="296"/>
    </location>
</feature>
<name>A0AAV7I553_COTGL</name>
<gene>
    <name evidence="3" type="ORF">KQX54_009621</name>
</gene>
<proteinExistence type="predicted"/>
<dbReference type="AlphaFoldDB" id="A0AAV7I553"/>